<keyword evidence="3" id="KW-1185">Reference proteome</keyword>
<dbReference type="AlphaFoldDB" id="A0A9Y2K1C1"/>
<dbReference type="EMBL" id="CP127295">
    <property type="protein sequence ID" value="WIY07092.1"/>
    <property type="molecule type" value="Genomic_DNA"/>
</dbReference>
<dbReference type="GO" id="GO:1901135">
    <property type="term" value="P:carbohydrate derivative metabolic process"/>
    <property type="evidence" value="ECO:0007669"/>
    <property type="project" value="InterPro"/>
</dbReference>
<dbReference type="GO" id="GO:0097367">
    <property type="term" value="F:carbohydrate derivative binding"/>
    <property type="evidence" value="ECO:0007669"/>
    <property type="project" value="InterPro"/>
</dbReference>
<reference evidence="2 3" key="1">
    <citation type="submission" date="2023-06" db="EMBL/GenBank/DDBJ databases">
        <authorList>
            <person name="Oyuntsetseg B."/>
            <person name="Kim S.B."/>
        </authorList>
    </citation>
    <scope>NUCLEOTIDE SEQUENCE [LARGE SCALE GENOMIC DNA]</scope>
    <source>
        <strain evidence="2 3">4-36</strain>
    </source>
</reference>
<dbReference type="RefSeq" id="WP_286003339.1">
    <property type="nucleotide sequence ID" value="NZ_CP127295.1"/>
</dbReference>
<proteinExistence type="predicted"/>
<dbReference type="Proteomes" id="UP001239397">
    <property type="component" value="Chromosome"/>
</dbReference>
<dbReference type="SUPFAM" id="SSF53697">
    <property type="entry name" value="SIS domain"/>
    <property type="match status" value="1"/>
</dbReference>
<protein>
    <recommendedName>
        <fullName evidence="1">SIS domain-containing protein</fullName>
    </recommendedName>
</protein>
<accession>A0A9Y2K1C1</accession>
<gene>
    <name evidence="2" type="ORF">QRX60_25755</name>
</gene>
<feature type="domain" description="SIS" evidence="1">
    <location>
        <begin position="69"/>
        <end position="209"/>
    </location>
</feature>
<dbReference type="Gene3D" id="3.40.50.10490">
    <property type="entry name" value="Glucose-6-phosphate isomerase like protein, domain 1"/>
    <property type="match status" value="1"/>
</dbReference>
<sequence>MFGREAAELLRRSHAAVFDAIETPAASPLPRPDQSLGSEIVRRLEHIHEQVRIAVANNTTALTLAVEQIAHWMDDKAIVRVLGAGRARLAAAIPANRLAHGGARVYMQDSIVPMPHSLHGGGIIAASASGQTPSVLSALTQARRKNREIRVVGIAAADATSFKQNCDVFIALPGTSGRDGLSALADIEEYAISELLDAIVVAAGRSLGYTDATWRLGHEDLGPATGPYDHLGEAL</sequence>
<dbReference type="InterPro" id="IPR046348">
    <property type="entry name" value="SIS_dom_sf"/>
</dbReference>
<dbReference type="InterPro" id="IPR001347">
    <property type="entry name" value="SIS_dom"/>
</dbReference>
<organism evidence="2 3">
    <name type="scientific">Amycolatopsis mongoliensis</name>
    <dbReference type="NCBI Taxonomy" id="715475"/>
    <lineage>
        <taxon>Bacteria</taxon>
        <taxon>Bacillati</taxon>
        <taxon>Actinomycetota</taxon>
        <taxon>Actinomycetes</taxon>
        <taxon>Pseudonocardiales</taxon>
        <taxon>Pseudonocardiaceae</taxon>
        <taxon>Amycolatopsis</taxon>
    </lineage>
</organism>
<dbReference type="PROSITE" id="PS51464">
    <property type="entry name" value="SIS"/>
    <property type="match status" value="1"/>
</dbReference>
<evidence type="ECO:0000313" key="2">
    <source>
        <dbReference type="EMBL" id="WIY07092.1"/>
    </source>
</evidence>
<dbReference type="KEGG" id="amog:QRX60_25755"/>
<evidence type="ECO:0000313" key="3">
    <source>
        <dbReference type="Proteomes" id="UP001239397"/>
    </source>
</evidence>
<name>A0A9Y2K1C1_9PSEU</name>
<evidence type="ECO:0000259" key="1">
    <source>
        <dbReference type="PROSITE" id="PS51464"/>
    </source>
</evidence>